<proteinExistence type="predicted"/>
<sequence length="332" mass="37649">MHYKESKLILEKIRKANRILVNCHRSPDPDSVGSALSIFQVLRKFGKEVKIVSPDKIHENLRFLPYSEKVEATDFTNFNFSKYDLFLILDSSSFDQAIGSKNINLPSMDTIVIDHHESNRKFGQINIVDRRLASNCEVLYSIFEDWGIKIDNNTATTLYTGIVSDTGSFQYPETTSKTLLIASKLIDCGAAKNEIILNIFRSFDYKLLKLWGEMLTKMQRDKLGFAWVAISYETFAEYGHPAGAKSEAASLFFSSIKGLNFGIVMIEQRRKVLNLSFRSKTNFDVSRFAQEFGGAGHKTAAGAWFSFEDFNEAVNKVLTVARKFAKEYNSVI</sequence>
<accession>A0A1F7YF70</accession>
<dbReference type="EMBL" id="MGGI01000018">
    <property type="protein sequence ID" value="OGM25922.1"/>
    <property type="molecule type" value="Genomic_DNA"/>
</dbReference>
<dbReference type="AlphaFoldDB" id="A0A1F7YF70"/>
<evidence type="ECO:0000313" key="3">
    <source>
        <dbReference type="Proteomes" id="UP000178851"/>
    </source>
</evidence>
<dbReference type="InterPro" id="IPR038763">
    <property type="entry name" value="DHH_sf"/>
</dbReference>
<evidence type="ECO:0000259" key="1">
    <source>
        <dbReference type="Pfam" id="PF01368"/>
    </source>
</evidence>
<dbReference type="Proteomes" id="UP000178851">
    <property type="component" value="Unassembled WGS sequence"/>
</dbReference>
<dbReference type="Gene3D" id="3.90.1640.10">
    <property type="entry name" value="inorganic pyrophosphatase (n-terminal core)"/>
    <property type="match status" value="1"/>
</dbReference>
<name>A0A1F7YF70_9BACT</name>
<dbReference type="SUPFAM" id="SSF64182">
    <property type="entry name" value="DHH phosphoesterases"/>
    <property type="match status" value="1"/>
</dbReference>
<dbReference type="InterPro" id="IPR001667">
    <property type="entry name" value="DDH_dom"/>
</dbReference>
<comment type="caution">
    <text evidence="2">The sequence shown here is derived from an EMBL/GenBank/DDBJ whole genome shotgun (WGS) entry which is preliminary data.</text>
</comment>
<evidence type="ECO:0000313" key="2">
    <source>
        <dbReference type="EMBL" id="OGM25922.1"/>
    </source>
</evidence>
<dbReference type="InterPro" id="IPR051319">
    <property type="entry name" value="Oligoribo/pAp-PDE_c-di-AMP_PDE"/>
</dbReference>
<reference evidence="2 3" key="1">
    <citation type="journal article" date="2016" name="Nat. Commun.">
        <title>Thousands of microbial genomes shed light on interconnected biogeochemical processes in an aquifer system.</title>
        <authorList>
            <person name="Anantharaman K."/>
            <person name="Brown C.T."/>
            <person name="Hug L.A."/>
            <person name="Sharon I."/>
            <person name="Castelle C.J."/>
            <person name="Probst A.J."/>
            <person name="Thomas B.C."/>
            <person name="Singh A."/>
            <person name="Wilkins M.J."/>
            <person name="Karaoz U."/>
            <person name="Brodie E.L."/>
            <person name="Williams K.H."/>
            <person name="Hubbard S.S."/>
            <person name="Banfield J.F."/>
        </authorList>
    </citation>
    <scope>NUCLEOTIDE SEQUENCE [LARGE SCALE GENOMIC DNA]</scope>
</reference>
<gene>
    <name evidence="2" type="ORF">A2627_02240</name>
</gene>
<dbReference type="PANTHER" id="PTHR47618">
    <property type="entry name" value="BIFUNCTIONAL OLIGORIBONUCLEASE AND PAP PHOSPHATASE NRNA"/>
    <property type="match status" value="1"/>
</dbReference>
<organism evidence="2 3">
    <name type="scientific">Candidatus Woesebacteria bacterium RIFCSPHIGHO2_01_FULL_39_28</name>
    <dbReference type="NCBI Taxonomy" id="1802496"/>
    <lineage>
        <taxon>Bacteria</taxon>
        <taxon>Candidatus Woeseibacteriota</taxon>
    </lineage>
</organism>
<dbReference type="PANTHER" id="PTHR47618:SF1">
    <property type="entry name" value="BIFUNCTIONAL OLIGORIBONUCLEASE AND PAP PHOSPHATASE NRNA"/>
    <property type="match status" value="1"/>
</dbReference>
<protein>
    <recommendedName>
        <fullName evidence="1">DDH domain-containing protein</fullName>
    </recommendedName>
</protein>
<dbReference type="Pfam" id="PF01368">
    <property type="entry name" value="DHH"/>
    <property type="match status" value="1"/>
</dbReference>
<dbReference type="Gene3D" id="3.10.310.30">
    <property type="match status" value="1"/>
</dbReference>
<feature type="domain" description="DDH" evidence="1">
    <location>
        <begin position="18"/>
        <end position="162"/>
    </location>
</feature>